<evidence type="ECO:0000313" key="3">
    <source>
        <dbReference type="Proteomes" id="UP000019109"/>
    </source>
</evidence>
<dbReference type="Proteomes" id="UP000019109">
    <property type="component" value="Unassembled WGS sequence"/>
</dbReference>
<dbReference type="EMBL" id="BAVR01000031">
    <property type="protein sequence ID" value="GAE89139.1"/>
    <property type="molecule type" value="Genomic_DNA"/>
</dbReference>
<name>W4V8Q8_9FIRM</name>
<dbReference type="Pfam" id="PF07508">
    <property type="entry name" value="Recombinase"/>
    <property type="match status" value="1"/>
</dbReference>
<dbReference type="AlphaFoldDB" id="W4V8Q8"/>
<evidence type="ECO:0000313" key="2">
    <source>
        <dbReference type="EMBL" id="GAE89139.1"/>
    </source>
</evidence>
<gene>
    <name evidence="2" type="ORF">JCM21531_2638</name>
</gene>
<evidence type="ECO:0000259" key="1">
    <source>
        <dbReference type="Pfam" id="PF07508"/>
    </source>
</evidence>
<dbReference type="STRING" id="1294263.JCM21531_2638"/>
<protein>
    <recommendedName>
        <fullName evidence="1">Recombinase domain-containing protein</fullName>
    </recommendedName>
</protein>
<organism evidence="2 3">
    <name type="scientific">Acetivibrio straminisolvens JCM 21531</name>
    <dbReference type="NCBI Taxonomy" id="1294263"/>
    <lineage>
        <taxon>Bacteria</taxon>
        <taxon>Bacillati</taxon>
        <taxon>Bacillota</taxon>
        <taxon>Clostridia</taxon>
        <taxon>Eubacteriales</taxon>
        <taxon>Oscillospiraceae</taxon>
        <taxon>Acetivibrio</taxon>
    </lineage>
</organism>
<sequence>MNSEGIKSPSKGLWNPIAVRRILLSRVYTGDTVQGVSEKISFKSKKTRRLPKEHWVITENTHEPIVSRRNMKRYRG</sequence>
<accession>W4V8Q8</accession>
<feature type="domain" description="Recombinase" evidence="1">
    <location>
        <begin position="1"/>
        <end position="70"/>
    </location>
</feature>
<dbReference type="InterPro" id="IPR011109">
    <property type="entry name" value="DNA_bind_recombinase_dom"/>
</dbReference>
<dbReference type="Gene3D" id="3.90.1750.20">
    <property type="entry name" value="Putative Large Serine Recombinase, Chain B, Domain 2"/>
    <property type="match status" value="1"/>
</dbReference>
<proteinExistence type="predicted"/>
<reference evidence="2" key="1">
    <citation type="journal article" date="2014" name="Genome Announc.">
        <title>Draft Genome Sequence of Clostridium straminisolvens Strain JCM 21531T, Isolated from a Cellulose-Degrading Bacterial Community.</title>
        <authorList>
            <person name="Yuki M."/>
            <person name="Oshima K."/>
            <person name="Suda W."/>
            <person name="Sakamoto M."/>
            <person name="Kitamura K."/>
            <person name="Iida T."/>
            <person name="Hattori M."/>
            <person name="Ohkuma M."/>
        </authorList>
    </citation>
    <scope>NUCLEOTIDE SEQUENCE [LARGE SCALE GENOMIC DNA]</scope>
    <source>
        <strain evidence="2">JCM 21531</strain>
    </source>
</reference>
<dbReference type="InterPro" id="IPR038109">
    <property type="entry name" value="DNA_bind_recomb_sf"/>
</dbReference>
<comment type="caution">
    <text evidence="2">The sequence shown here is derived from an EMBL/GenBank/DDBJ whole genome shotgun (WGS) entry which is preliminary data.</text>
</comment>
<keyword evidence="3" id="KW-1185">Reference proteome</keyword>
<dbReference type="GO" id="GO:0003677">
    <property type="term" value="F:DNA binding"/>
    <property type="evidence" value="ECO:0007669"/>
    <property type="project" value="InterPro"/>
</dbReference>
<dbReference type="GO" id="GO:0000150">
    <property type="term" value="F:DNA strand exchange activity"/>
    <property type="evidence" value="ECO:0007669"/>
    <property type="project" value="InterPro"/>
</dbReference>